<evidence type="ECO:0000313" key="1">
    <source>
        <dbReference type="EMBL" id="TEB30298.1"/>
    </source>
</evidence>
<protein>
    <submittedName>
        <fullName evidence="1">Uncharacterized protein</fullName>
    </submittedName>
</protein>
<evidence type="ECO:0000313" key="2">
    <source>
        <dbReference type="Proteomes" id="UP000298030"/>
    </source>
</evidence>
<dbReference type="AlphaFoldDB" id="A0A4Y7T8L8"/>
<proteinExistence type="predicted"/>
<gene>
    <name evidence="1" type="ORF">FA13DRAFT_1733600</name>
</gene>
<accession>A0A4Y7T8L8</accession>
<organism evidence="1 2">
    <name type="scientific">Coprinellus micaceus</name>
    <name type="common">Glistening ink-cap mushroom</name>
    <name type="synonym">Coprinus micaceus</name>
    <dbReference type="NCBI Taxonomy" id="71717"/>
    <lineage>
        <taxon>Eukaryota</taxon>
        <taxon>Fungi</taxon>
        <taxon>Dikarya</taxon>
        <taxon>Basidiomycota</taxon>
        <taxon>Agaricomycotina</taxon>
        <taxon>Agaricomycetes</taxon>
        <taxon>Agaricomycetidae</taxon>
        <taxon>Agaricales</taxon>
        <taxon>Agaricineae</taxon>
        <taxon>Psathyrellaceae</taxon>
        <taxon>Coprinellus</taxon>
    </lineage>
</organism>
<dbReference type="EMBL" id="QPFP01000023">
    <property type="protein sequence ID" value="TEB30298.1"/>
    <property type="molecule type" value="Genomic_DNA"/>
</dbReference>
<sequence length="346" mass="38573">MDLQAAIPWNGLSSIFLNKDVGKRYSAQGILHLLRDDGVPNLERLGISMHETGEDPGTLHIQHEKLRELDLRESCPTQFLVFIAHVTLPNLSILTMPADCLEERHSDDCGTKAMPRFATIVPTFIERSRCRLENVRLHEDFIFPVPGYQVLPILRAVRGSVEHLQIILAPSEVETALEWLTVRRGAASVDEGESPVDDVAPGAAFPQLKHLVLKLWASEDTSPGKYSQPLLEMIESRWNISKESGQTPYIDIGLRTKCPEADKEELKKRALALMGTGDMSRTVDRLRGLVEGPKGGIAFGEVDHNRRIQITIGGYAGESHSGIYKRYFDTWLPRGVWTKPPSTGPV</sequence>
<reference evidence="1 2" key="1">
    <citation type="journal article" date="2019" name="Nat. Ecol. Evol.">
        <title>Megaphylogeny resolves global patterns of mushroom evolution.</title>
        <authorList>
            <person name="Varga T."/>
            <person name="Krizsan K."/>
            <person name="Foldi C."/>
            <person name="Dima B."/>
            <person name="Sanchez-Garcia M."/>
            <person name="Sanchez-Ramirez S."/>
            <person name="Szollosi G.J."/>
            <person name="Szarkandi J.G."/>
            <person name="Papp V."/>
            <person name="Albert L."/>
            <person name="Andreopoulos W."/>
            <person name="Angelini C."/>
            <person name="Antonin V."/>
            <person name="Barry K.W."/>
            <person name="Bougher N.L."/>
            <person name="Buchanan P."/>
            <person name="Buyck B."/>
            <person name="Bense V."/>
            <person name="Catcheside P."/>
            <person name="Chovatia M."/>
            <person name="Cooper J."/>
            <person name="Damon W."/>
            <person name="Desjardin D."/>
            <person name="Finy P."/>
            <person name="Geml J."/>
            <person name="Haridas S."/>
            <person name="Hughes K."/>
            <person name="Justo A."/>
            <person name="Karasinski D."/>
            <person name="Kautmanova I."/>
            <person name="Kiss B."/>
            <person name="Kocsube S."/>
            <person name="Kotiranta H."/>
            <person name="LaButti K.M."/>
            <person name="Lechner B.E."/>
            <person name="Liimatainen K."/>
            <person name="Lipzen A."/>
            <person name="Lukacs Z."/>
            <person name="Mihaltcheva S."/>
            <person name="Morgado L.N."/>
            <person name="Niskanen T."/>
            <person name="Noordeloos M.E."/>
            <person name="Ohm R.A."/>
            <person name="Ortiz-Santana B."/>
            <person name="Ovrebo C."/>
            <person name="Racz N."/>
            <person name="Riley R."/>
            <person name="Savchenko A."/>
            <person name="Shiryaev A."/>
            <person name="Soop K."/>
            <person name="Spirin V."/>
            <person name="Szebenyi C."/>
            <person name="Tomsovsky M."/>
            <person name="Tulloss R.E."/>
            <person name="Uehling J."/>
            <person name="Grigoriev I.V."/>
            <person name="Vagvolgyi C."/>
            <person name="Papp T."/>
            <person name="Martin F.M."/>
            <person name="Miettinen O."/>
            <person name="Hibbett D.S."/>
            <person name="Nagy L.G."/>
        </authorList>
    </citation>
    <scope>NUCLEOTIDE SEQUENCE [LARGE SCALE GENOMIC DNA]</scope>
    <source>
        <strain evidence="1 2">FP101781</strain>
    </source>
</reference>
<comment type="caution">
    <text evidence="1">The sequence shown here is derived from an EMBL/GenBank/DDBJ whole genome shotgun (WGS) entry which is preliminary data.</text>
</comment>
<keyword evidence="2" id="KW-1185">Reference proteome</keyword>
<name>A0A4Y7T8L8_COPMI</name>
<dbReference type="Proteomes" id="UP000298030">
    <property type="component" value="Unassembled WGS sequence"/>
</dbReference>